<protein>
    <submittedName>
        <fullName evidence="2">DUF624 domain-containing protein</fullName>
    </submittedName>
</protein>
<dbReference type="PROSITE" id="PS51257">
    <property type="entry name" value="PROKAR_LIPOPROTEIN"/>
    <property type="match status" value="1"/>
</dbReference>
<dbReference type="Proteomes" id="UP000831537">
    <property type="component" value="Chromosome"/>
</dbReference>
<name>A0ABY4GQS4_9BACI</name>
<keyword evidence="1" id="KW-1133">Transmembrane helix</keyword>
<keyword evidence="3" id="KW-1185">Reference proteome</keyword>
<dbReference type="Pfam" id="PF04854">
    <property type="entry name" value="DUF624"/>
    <property type="match status" value="1"/>
</dbReference>
<proteinExistence type="predicted"/>
<gene>
    <name evidence="2" type="ORF">MUN87_07675</name>
</gene>
<feature type="transmembrane region" description="Helical" evidence="1">
    <location>
        <begin position="170"/>
        <end position="189"/>
    </location>
</feature>
<organism evidence="2 3">
    <name type="scientific">Gracilibacillus salinarum</name>
    <dbReference type="NCBI Taxonomy" id="2932255"/>
    <lineage>
        <taxon>Bacteria</taxon>
        <taxon>Bacillati</taxon>
        <taxon>Bacillota</taxon>
        <taxon>Bacilli</taxon>
        <taxon>Bacillales</taxon>
        <taxon>Bacillaceae</taxon>
        <taxon>Gracilibacillus</taxon>
    </lineage>
</organism>
<accession>A0ABY4GQS4</accession>
<evidence type="ECO:0000256" key="1">
    <source>
        <dbReference type="SAM" id="Phobius"/>
    </source>
</evidence>
<feature type="transmembrane region" description="Helical" evidence="1">
    <location>
        <begin position="74"/>
        <end position="93"/>
    </location>
</feature>
<feature type="transmembrane region" description="Helical" evidence="1">
    <location>
        <begin position="105"/>
        <end position="129"/>
    </location>
</feature>
<dbReference type="InterPro" id="IPR006938">
    <property type="entry name" value="DUF624"/>
</dbReference>
<evidence type="ECO:0000313" key="3">
    <source>
        <dbReference type="Proteomes" id="UP000831537"/>
    </source>
</evidence>
<keyword evidence="1" id="KW-0812">Transmembrane</keyword>
<dbReference type="EMBL" id="CP095071">
    <property type="protein sequence ID" value="UOQ86756.1"/>
    <property type="molecule type" value="Genomic_DNA"/>
</dbReference>
<feature type="transmembrane region" description="Helical" evidence="1">
    <location>
        <begin position="141"/>
        <end position="164"/>
    </location>
</feature>
<sequence length="208" mass="23804">MERLYYASVFILRMAYLNGLMIVFSLIGCVIFGIFPALTALFFIVRKWQLGDHHSHTARTFWTVFKEEFLRSNAIGWLFTLIGMLLYVNLSLANLLESSPVHLSYYPILTVFILFISMSLLIIPVHLHFEASMWGTIKHTFLFLFISPKNTIFVAAASFLFFLVMRTIPGFIPVVGVSGCAYIIMYFSLRIFDQVTSLTANSLEKKEA</sequence>
<feature type="transmembrane region" description="Helical" evidence="1">
    <location>
        <begin position="20"/>
        <end position="45"/>
    </location>
</feature>
<evidence type="ECO:0000313" key="2">
    <source>
        <dbReference type="EMBL" id="UOQ86756.1"/>
    </source>
</evidence>
<dbReference type="RefSeq" id="WP_244747120.1">
    <property type="nucleotide sequence ID" value="NZ_CP095071.1"/>
</dbReference>
<reference evidence="2 3" key="1">
    <citation type="submission" date="2022-04" db="EMBL/GenBank/DDBJ databases">
        <title>Gracilibacillus sp. isolated from saltern.</title>
        <authorList>
            <person name="Won M."/>
            <person name="Lee C.-M."/>
            <person name="Woen H.-Y."/>
            <person name="Kwon S.-W."/>
        </authorList>
    </citation>
    <scope>NUCLEOTIDE SEQUENCE [LARGE SCALE GENOMIC DNA]</scope>
    <source>
        <strain evidence="2 3">SSPM10-3</strain>
    </source>
</reference>
<keyword evidence="1" id="KW-0472">Membrane</keyword>